<organism evidence="2 3">
    <name type="scientific">Ascobolus immersus RN42</name>
    <dbReference type="NCBI Taxonomy" id="1160509"/>
    <lineage>
        <taxon>Eukaryota</taxon>
        <taxon>Fungi</taxon>
        <taxon>Dikarya</taxon>
        <taxon>Ascomycota</taxon>
        <taxon>Pezizomycotina</taxon>
        <taxon>Pezizomycetes</taxon>
        <taxon>Pezizales</taxon>
        <taxon>Ascobolaceae</taxon>
        <taxon>Ascobolus</taxon>
    </lineage>
</organism>
<evidence type="ECO:0000256" key="1">
    <source>
        <dbReference type="SAM" id="MobiDB-lite"/>
    </source>
</evidence>
<name>A0A3N4HHA5_ASCIM</name>
<proteinExistence type="predicted"/>
<accession>A0A3N4HHA5</accession>
<evidence type="ECO:0000313" key="3">
    <source>
        <dbReference type="Proteomes" id="UP000275078"/>
    </source>
</evidence>
<feature type="compositionally biased region" description="Polar residues" evidence="1">
    <location>
        <begin position="127"/>
        <end position="150"/>
    </location>
</feature>
<dbReference type="AlphaFoldDB" id="A0A3N4HHA5"/>
<gene>
    <name evidence="2" type="ORF">BJ508DRAFT_381081</name>
</gene>
<reference evidence="2 3" key="1">
    <citation type="journal article" date="2018" name="Nat. Ecol. Evol.">
        <title>Pezizomycetes genomes reveal the molecular basis of ectomycorrhizal truffle lifestyle.</title>
        <authorList>
            <person name="Murat C."/>
            <person name="Payen T."/>
            <person name="Noel B."/>
            <person name="Kuo A."/>
            <person name="Morin E."/>
            <person name="Chen J."/>
            <person name="Kohler A."/>
            <person name="Krizsan K."/>
            <person name="Balestrini R."/>
            <person name="Da Silva C."/>
            <person name="Montanini B."/>
            <person name="Hainaut M."/>
            <person name="Levati E."/>
            <person name="Barry K.W."/>
            <person name="Belfiori B."/>
            <person name="Cichocki N."/>
            <person name="Clum A."/>
            <person name="Dockter R.B."/>
            <person name="Fauchery L."/>
            <person name="Guy J."/>
            <person name="Iotti M."/>
            <person name="Le Tacon F."/>
            <person name="Lindquist E.A."/>
            <person name="Lipzen A."/>
            <person name="Malagnac F."/>
            <person name="Mello A."/>
            <person name="Molinier V."/>
            <person name="Miyauchi S."/>
            <person name="Poulain J."/>
            <person name="Riccioni C."/>
            <person name="Rubini A."/>
            <person name="Sitrit Y."/>
            <person name="Splivallo R."/>
            <person name="Traeger S."/>
            <person name="Wang M."/>
            <person name="Zifcakova L."/>
            <person name="Wipf D."/>
            <person name="Zambonelli A."/>
            <person name="Paolocci F."/>
            <person name="Nowrousian M."/>
            <person name="Ottonello S."/>
            <person name="Baldrian P."/>
            <person name="Spatafora J.W."/>
            <person name="Henrissat B."/>
            <person name="Nagy L.G."/>
            <person name="Aury J.M."/>
            <person name="Wincker P."/>
            <person name="Grigoriev I.V."/>
            <person name="Bonfante P."/>
            <person name="Martin F.M."/>
        </authorList>
    </citation>
    <scope>NUCLEOTIDE SEQUENCE [LARGE SCALE GENOMIC DNA]</scope>
    <source>
        <strain evidence="2 3">RN42</strain>
    </source>
</reference>
<evidence type="ECO:0000313" key="2">
    <source>
        <dbReference type="EMBL" id="RPA73413.1"/>
    </source>
</evidence>
<sequence length="180" mass="19443">MGPPGRSMAMSITHIPPSEPKMSHLYCSLAPMLPTKYLSLLSAGIPLSPNGSQPPSAPTSSPPQPSIPVPITPETVQHPTPNPSPDSEPSRWTPSDIRPPHTTAMAMTDDPIVIQPSSRPVSPRSQARPTTSATSDQSGTSDNIAISSRNRTLKRSGSRRGRIRSWWLILWMGSGNLERR</sequence>
<keyword evidence="3" id="KW-1185">Reference proteome</keyword>
<dbReference type="EMBL" id="ML119822">
    <property type="protein sequence ID" value="RPA73413.1"/>
    <property type="molecule type" value="Genomic_DNA"/>
</dbReference>
<feature type="compositionally biased region" description="Pro residues" evidence="1">
    <location>
        <begin position="55"/>
        <end position="71"/>
    </location>
</feature>
<feature type="region of interest" description="Disordered" evidence="1">
    <location>
        <begin position="45"/>
        <end position="158"/>
    </location>
</feature>
<dbReference type="Proteomes" id="UP000275078">
    <property type="component" value="Unassembled WGS sequence"/>
</dbReference>
<protein>
    <submittedName>
        <fullName evidence="2">Uncharacterized protein</fullName>
    </submittedName>
</protein>
<feature type="compositionally biased region" description="Low complexity" evidence="1">
    <location>
        <begin position="111"/>
        <end position="126"/>
    </location>
</feature>